<sequence>MSSNLITHVIAAQMTGEHIIRKVIQDRLHKSQGNERYSNGLAWPPVAFRYIFRFNNQSCISKGGAMSSTFTRICGSLVKAPVTRNAIAACIDGVACCSSRNFPRSRPYKSMFDTGCSAPDSPSSASSGMCPSSECVGSRGSIEGAPNQPQTIVFSLFNRDTHTVGSRGRLPTKLVASS</sequence>
<dbReference type="AlphaFoldDB" id="A0A9W6XKK4"/>
<protein>
    <submittedName>
        <fullName evidence="1">Unnamed protein product</fullName>
    </submittedName>
</protein>
<name>A0A9W6XKK4_9STRA</name>
<proteinExistence type="predicted"/>
<reference evidence="1" key="1">
    <citation type="submission" date="2023-04" db="EMBL/GenBank/DDBJ databases">
        <title>Phytophthora fragariaefolia NBRC 109709.</title>
        <authorList>
            <person name="Ichikawa N."/>
            <person name="Sato H."/>
            <person name="Tonouchi N."/>
        </authorList>
    </citation>
    <scope>NUCLEOTIDE SEQUENCE</scope>
    <source>
        <strain evidence="1">NBRC 109709</strain>
    </source>
</reference>
<organism evidence="1 2">
    <name type="scientific">Phytophthora fragariaefolia</name>
    <dbReference type="NCBI Taxonomy" id="1490495"/>
    <lineage>
        <taxon>Eukaryota</taxon>
        <taxon>Sar</taxon>
        <taxon>Stramenopiles</taxon>
        <taxon>Oomycota</taxon>
        <taxon>Peronosporomycetes</taxon>
        <taxon>Peronosporales</taxon>
        <taxon>Peronosporaceae</taxon>
        <taxon>Phytophthora</taxon>
    </lineage>
</organism>
<comment type="caution">
    <text evidence="1">The sequence shown here is derived from an EMBL/GenBank/DDBJ whole genome shotgun (WGS) entry which is preliminary data.</text>
</comment>
<dbReference type="EMBL" id="BSXT01001246">
    <property type="protein sequence ID" value="GMF40451.1"/>
    <property type="molecule type" value="Genomic_DNA"/>
</dbReference>
<dbReference type="Proteomes" id="UP001165121">
    <property type="component" value="Unassembled WGS sequence"/>
</dbReference>
<gene>
    <name evidence="1" type="ORF">Pfra01_001242700</name>
</gene>
<keyword evidence="2" id="KW-1185">Reference proteome</keyword>
<evidence type="ECO:0000313" key="1">
    <source>
        <dbReference type="EMBL" id="GMF40451.1"/>
    </source>
</evidence>
<accession>A0A9W6XKK4</accession>
<evidence type="ECO:0000313" key="2">
    <source>
        <dbReference type="Proteomes" id="UP001165121"/>
    </source>
</evidence>